<dbReference type="AlphaFoldDB" id="A0A834M7T2"/>
<dbReference type="PROSITE" id="PS00233">
    <property type="entry name" value="CHIT_BIND_RR_1"/>
    <property type="match status" value="1"/>
</dbReference>
<dbReference type="Proteomes" id="UP000625711">
    <property type="component" value="Unassembled WGS sequence"/>
</dbReference>
<name>A0A834M7T2_RHYFE</name>
<feature type="compositionally biased region" description="Low complexity" evidence="3">
    <location>
        <begin position="147"/>
        <end position="165"/>
    </location>
</feature>
<comment type="caution">
    <text evidence="4">The sequence shown here is derived from an EMBL/GenBank/DDBJ whole genome shotgun (WGS) entry which is preliminary data.</text>
</comment>
<evidence type="ECO:0008006" key="6">
    <source>
        <dbReference type="Google" id="ProtNLM"/>
    </source>
</evidence>
<feature type="compositionally biased region" description="Polar residues" evidence="3">
    <location>
        <begin position="314"/>
        <end position="324"/>
    </location>
</feature>
<dbReference type="PROSITE" id="PS51155">
    <property type="entry name" value="CHIT_BIND_RR_2"/>
    <property type="match status" value="2"/>
</dbReference>
<feature type="region of interest" description="Disordered" evidence="3">
    <location>
        <begin position="275"/>
        <end position="324"/>
    </location>
</feature>
<organism evidence="4 5">
    <name type="scientific">Rhynchophorus ferrugineus</name>
    <name type="common">Red palm weevil</name>
    <name type="synonym">Curculio ferrugineus</name>
    <dbReference type="NCBI Taxonomy" id="354439"/>
    <lineage>
        <taxon>Eukaryota</taxon>
        <taxon>Metazoa</taxon>
        <taxon>Ecdysozoa</taxon>
        <taxon>Arthropoda</taxon>
        <taxon>Hexapoda</taxon>
        <taxon>Insecta</taxon>
        <taxon>Pterygota</taxon>
        <taxon>Neoptera</taxon>
        <taxon>Endopterygota</taxon>
        <taxon>Coleoptera</taxon>
        <taxon>Polyphaga</taxon>
        <taxon>Cucujiformia</taxon>
        <taxon>Curculionidae</taxon>
        <taxon>Dryophthorinae</taxon>
        <taxon>Rhynchophorus</taxon>
    </lineage>
</organism>
<keyword evidence="1 2" id="KW-0193">Cuticle</keyword>
<dbReference type="InterPro" id="IPR031311">
    <property type="entry name" value="CHIT_BIND_RR_consensus"/>
</dbReference>
<evidence type="ECO:0000313" key="4">
    <source>
        <dbReference type="EMBL" id="KAF7275096.1"/>
    </source>
</evidence>
<sequence>ERGIVQGEFGFITADGIYHVTVYATDENGKFKILRMRNIRISAPLDGSPFTGEISPEAEKYRKQAGLPALTADQSPSAPTPSPVAIPSPVVTNNPAPFAFTTQPTVKPACASCGYITTPAPLPGQNGANTFQFQNPAFNKEDQSKYQQPQQQQAVLPGPSTGGSLPLPPQGPSSNISPYQAAKGPQYTNYQSGQQLGQNVAGAGVSQPGLPQPSYPGDGAFVGVPAFGPGQNFAGIDTNQPSAFPASSYPGDGALAGAPGSELAQNFAGIGANQPGGIPAPSYPGDGSFVGSPESVPAQNFAGYPGDGSYAGSPESSGLGNNLPASLPAPAYPGVGAFGGSPQSGSVAGYPGDGSFVASPGSSFGSNNNAIGSNAGDDGLIYDTGVIYGQNGFGNVNGVAPPTTDILPPIEVSDNNIHVGGSHPQDIPIKDKYPGMQDGLPEGINEKDITDLLYKFHYTVGFHGHYEKGYKNGAKIGGYFVNGRDGISRVVTYVADENGYRPKVKLINLGLDSSDTPKPDSEKTFGLQSFEFVWYPIE</sequence>
<feature type="non-terminal residue" evidence="4">
    <location>
        <position position="1"/>
    </location>
</feature>
<reference evidence="4" key="1">
    <citation type="submission" date="2020-08" db="EMBL/GenBank/DDBJ databases">
        <title>Genome sequencing and assembly of the red palm weevil Rhynchophorus ferrugineus.</title>
        <authorList>
            <person name="Dias G.B."/>
            <person name="Bergman C.M."/>
            <person name="Manee M."/>
        </authorList>
    </citation>
    <scope>NUCLEOTIDE SEQUENCE</scope>
    <source>
        <strain evidence="4">AA-2017</strain>
        <tissue evidence="4">Whole larva</tissue>
    </source>
</reference>
<protein>
    <recommendedName>
        <fullName evidence="6">Cuticle protein</fullName>
    </recommendedName>
</protein>
<proteinExistence type="predicted"/>
<evidence type="ECO:0000256" key="3">
    <source>
        <dbReference type="SAM" id="MobiDB-lite"/>
    </source>
</evidence>
<dbReference type="InterPro" id="IPR000618">
    <property type="entry name" value="Insect_cuticle"/>
</dbReference>
<dbReference type="Pfam" id="PF00379">
    <property type="entry name" value="Chitin_bind_4"/>
    <property type="match status" value="1"/>
</dbReference>
<dbReference type="EMBL" id="JAACXV010011328">
    <property type="protein sequence ID" value="KAF7275096.1"/>
    <property type="molecule type" value="Genomic_DNA"/>
</dbReference>
<evidence type="ECO:0000313" key="5">
    <source>
        <dbReference type="Proteomes" id="UP000625711"/>
    </source>
</evidence>
<gene>
    <name evidence="4" type="ORF">GWI33_012188</name>
</gene>
<accession>A0A834M7T2</accession>
<dbReference type="GO" id="GO:0042302">
    <property type="term" value="F:structural constituent of cuticle"/>
    <property type="evidence" value="ECO:0007669"/>
    <property type="project" value="UniProtKB-UniRule"/>
</dbReference>
<evidence type="ECO:0000256" key="1">
    <source>
        <dbReference type="ARBA" id="ARBA00022460"/>
    </source>
</evidence>
<feature type="region of interest" description="Disordered" evidence="3">
    <location>
        <begin position="140"/>
        <end position="192"/>
    </location>
</feature>
<evidence type="ECO:0000256" key="2">
    <source>
        <dbReference type="PROSITE-ProRule" id="PRU00497"/>
    </source>
</evidence>
<dbReference type="OrthoDB" id="6362401at2759"/>
<keyword evidence="5" id="KW-1185">Reference proteome</keyword>